<keyword evidence="3" id="KW-1185">Reference proteome</keyword>
<proteinExistence type="predicted"/>
<gene>
    <name evidence="2" type="ORF">Q5P01_012930</name>
</gene>
<protein>
    <submittedName>
        <fullName evidence="2">Uncharacterized protein</fullName>
    </submittedName>
</protein>
<dbReference type="Proteomes" id="UP001187415">
    <property type="component" value="Unassembled WGS sequence"/>
</dbReference>
<comment type="caution">
    <text evidence="2">The sequence shown here is derived from an EMBL/GenBank/DDBJ whole genome shotgun (WGS) entry which is preliminary data.</text>
</comment>
<feature type="compositionally biased region" description="Basic and acidic residues" evidence="1">
    <location>
        <begin position="50"/>
        <end position="68"/>
    </location>
</feature>
<feature type="region of interest" description="Disordered" evidence="1">
    <location>
        <begin position="20"/>
        <end position="74"/>
    </location>
</feature>
<accession>A0AA88MQN5</accession>
<feature type="compositionally biased region" description="Polar residues" evidence="1">
    <location>
        <begin position="22"/>
        <end position="37"/>
    </location>
</feature>
<dbReference type="AlphaFoldDB" id="A0AA88MQN5"/>
<evidence type="ECO:0000256" key="1">
    <source>
        <dbReference type="SAM" id="MobiDB-lite"/>
    </source>
</evidence>
<name>A0AA88MQN5_CHASR</name>
<dbReference type="EMBL" id="JAUPFM010000009">
    <property type="protein sequence ID" value="KAK2842730.1"/>
    <property type="molecule type" value="Genomic_DNA"/>
</dbReference>
<evidence type="ECO:0000313" key="3">
    <source>
        <dbReference type="Proteomes" id="UP001187415"/>
    </source>
</evidence>
<sequence>MTSHPRQLVTQPTAAAIIVSGEETQSSSTPPARTSGPTRGGHVRLVGSGSEERRARFGSDRKERRREAQSVMFS</sequence>
<reference evidence="2" key="1">
    <citation type="submission" date="2023-07" db="EMBL/GenBank/DDBJ databases">
        <title>Chromosome-level Genome Assembly of Striped Snakehead (Channa striata).</title>
        <authorList>
            <person name="Liu H."/>
        </authorList>
    </citation>
    <scope>NUCLEOTIDE SEQUENCE</scope>
    <source>
        <strain evidence="2">Gz</strain>
        <tissue evidence="2">Muscle</tissue>
    </source>
</reference>
<evidence type="ECO:0000313" key="2">
    <source>
        <dbReference type="EMBL" id="KAK2842730.1"/>
    </source>
</evidence>
<organism evidence="2 3">
    <name type="scientific">Channa striata</name>
    <name type="common">Snakehead murrel</name>
    <name type="synonym">Ophicephalus striatus</name>
    <dbReference type="NCBI Taxonomy" id="64152"/>
    <lineage>
        <taxon>Eukaryota</taxon>
        <taxon>Metazoa</taxon>
        <taxon>Chordata</taxon>
        <taxon>Craniata</taxon>
        <taxon>Vertebrata</taxon>
        <taxon>Euteleostomi</taxon>
        <taxon>Actinopterygii</taxon>
        <taxon>Neopterygii</taxon>
        <taxon>Teleostei</taxon>
        <taxon>Neoteleostei</taxon>
        <taxon>Acanthomorphata</taxon>
        <taxon>Anabantaria</taxon>
        <taxon>Anabantiformes</taxon>
        <taxon>Channoidei</taxon>
        <taxon>Channidae</taxon>
        <taxon>Channa</taxon>
    </lineage>
</organism>